<protein>
    <recommendedName>
        <fullName evidence="3">BEN domain-containing protein</fullName>
    </recommendedName>
</protein>
<evidence type="ECO:0000259" key="3">
    <source>
        <dbReference type="PROSITE" id="PS51457"/>
    </source>
</evidence>
<dbReference type="OrthoDB" id="5984216at2759"/>
<dbReference type="InterPro" id="IPR018379">
    <property type="entry name" value="BEN_domain"/>
</dbReference>
<proteinExistence type="predicted"/>
<dbReference type="Gene3D" id="1.10.10.2590">
    <property type="entry name" value="BEN domain"/>
    <property type="match status" value="1"/>
</dbReference>
<sequence length="496" mass="55753">MERNSRKRSAPARLREELWYLVKYEDDENLRVLAEEEVRHIFPDDEEDNEMQVGDIVNALWIPNGKYYDAKILNKGADKNELMKERMQLEKEKKNGNKGQEPKAQKKRKHPEGDKENQKKKKKQESTESAKEKEQAVQNKEEKRKKKEQEQERQKMMLEARKAQAISRWVASTTATTHNDEVTIVNDSPSVTFTPQPLRQANSSNQSPMTPARIAYTSGRTPSTTPESMRSTIQESSVANLTVPGSSTGTKSFTRTPNTSVISTPGSVQSKQSSSAANPKPAATKTKGTREPKRGLHFQSAIADNSDDEMEEEVVGEQILEDADAFSSDCCKEQRMEIKALRKRLEKVHKRLNIALKSKTSAEVINNRPGAGVVDSTLAAEYKMVEVMEGSSVFWYPHQRAYCSAFKSWSGYVNAVVDIFFTKETLAISSARGSDRKGKSGDANIPLTPLIVDALVGKVCSKFSKDSPQPSQIIQKINMKCVEARRPPRVREQRAE</sequence>
<dbReference type="GO" id="GO:0003677">
    <property type="term" value="F:DNA binding"/>
    <property type="evidence" value="ECO:0007669"/>
    <property type="project" value="InterPro"/>
</dbReference>
<reference evidence="5" key="1">
    <citation type="journal article" date="2017" name="bioRxiv">
        <title>Comparative analysis of the genomes of Stylophora pistillata and Acropora digitifera provides evidence for extensive differences between species of corals.</title>
        <authorList>
            <person name="Voolstra C.R."/>
            <person name="Li Y."/>
            <person name="Liew Y.J."/>
            <person name="Baumgarten S."/>
            <person name="Zoccola D."/>
            <person name="Flot J.-F."/>
            <person name="Tambutte S."/>
            <person name="Allemand D."/>
            <person name="Aranda M."/>
        </authorList>
    </citation>
    <scope>NUCLEOTIDE SEQUENCE [LARGE SCALE GENOMIC DNA]</scope>
</reference>
<dbReference type="Proteomes" id="UP000225706">
    <property type="component" value="Unassembled WGS sequence"/>
</dbReference>
<name>A0A2B4RC37_STYPI</name>
<comment type="caution">
    <text evidence="4">The sequence shown here is derived from an EMBL/GenBank/DDBJ whole genome shotgun (WGS) entry which is preliminary data.</text>
</comment>
<dbReference type="PROSITE" id="PS51457">
    <property type="entry name" value="BEN"/>
    <property type="match status" value="1"/>
</dbReference>
<evidence type="ECO:0000313" key="4">
    <source>
        <dbReference type="EMBL" id="PFX15211.1"/>
    </source>
</evidence>
<organism evidence="4 5">
    <name type="scientific">Stylophora pistillata</name>
    <name type="common">Smooth cauliflower coral</name>
    <dbReference type="NCBI Taxonomy" id="50429"/>
    <lineage>
        <taxon>Eukaryota</taxon>
        <taxon>Metazoa</taxon>
        <taxon>Cnidaria</taxon>
        <taxon>Anthozoa</taxon>
        <taxon>Hexacorallia</taxon>
        <taxon>Scleractinia</taxon>
        <taxon>Astrocoeniina</taxon>
        <taxon>Pocilloporidae</taxon>
        <taxon>Stylophora</taxon>
    </lineage>
</organism>
<evidence type="ECO:0000256" key="2">
    <source>
        <dbReference type="SAM" id="MobiDB-lite"/>
    </source>
</evidence>
<feature type="compositionally biased region" description="Basic and acidic residues" evidence="2">
    <location>
        <begin position="90"/>
        <end position="104"/>
    </location>
</feature>
<dbReference type="EMBL" id="LSMT01000673">
    <property type="protein sequence ID" value="PFX15211.1"/>
    <property type="molecule type" value="Genomic_DNA"/>
</dbReference>
<feature type="domain" description="BEN" evidence="3">
    <location>
        <begin position="390"/>
        <end position="488"/>
    </location>
</feature>
<feature type="region of interest" description="Disordered" evidence="2">
    <location>
        <begin position="90"/>
        <end position="154"/>
    </location>
</feature>
<evidence type="ECO:0000256" key="1">
    <source>
        <dbReference type="SAM" id="Coils"/>
    </source>
</evidence>
<feature type="compositionally biased region" description="Low complexity" evidence="2">
    <location>
        <begin position="269"/>
        <end position="286"/>
    </location>
</feature>
<keyword evidence="5" id="KW-1185">Reference proteome</keyword>
<evidence type="ECO:0000313" key="5">
    <source>
        <dbReference type="Proteomes" id="UP000225706"/>
    </source>
</evidence>
<gene>
    <name evidence="4" type="ORF">AWC38_SpisGene20578</name>
</gene>
<feature type="coiled-coil region" evidence="1">
    <location>
        <begin position="331"/>
        <end position="358"/>
    </location>
</feature>
<feature type="compositionally biased region" description="Basic and acidic residues" evidence="2">
    <location>
        <begin position="124"/>
        <end position="154"/>
    </location>
</feature>
<feature type="compositionally biased region" description="Polar residues" evidence="2">
    <location>
        <begin position="218"/>
        <end position="268"/>
    </location>
</feature>
<accession>A0A2B4RC37</accession>
<keyword evidence="1" id="KW-0175">Coiled coil</keyword>
<feature type="compositionally biased region" description="Polar residues" evidence="2">
    <location>
        <begin position="187"/>
        <end position="209"/>
    </location>
</feature>
<dbReference type="AlphaFoldDB" id="A0A2B4RC37"/>
<feature type="region of interest" description="Disordered" evidence="2">
    <location>
        <begin position="187"/>
        <end position="308"/>
    </location>
</feature>